<evidence type="ECO:0000256" key="2">
    <source>
        <dbReference type="ARBA" id="ARBA00004567"/>
    </source>
</evidence>
<sequence length="1094" mass="121130">MMRALEEEAQAASRWRDDSFFDLSLIAVKGLENPLLGLELLEGSTEHAADKQRRTDVFTIIGLGSKYEIWKQDCTVDHNLDIDIFRRPSKSRRASWKGLIIDTNGGEDLSDGGDTFGDLGLGSTFEKLSLDPQEMVTPGVSILNFESLYEEAFDDEGAAYKSGDSIEGQSFTSSYLGKLRSLFNGDYEALESGLVTCLHVQRERDGLFDDPNLLFTEIQRLSSAGASSEVKIVDLEPAFLENDFSATLPVLSRRPEQVNRPGQTIVAAIYDALIKTWLESLPPESPAKTRLRRERLARMLSIDIGLSSLGACHNVKRTETTDLTSLNCAVGADEVSPISTPLRIPLLAGSVEAIDIGAKWRSALVVRRVFPFSSKPYHNHNHNHNHHHNHHHNHIVIALAINPLVQSCNCGQAYVRIQLSRKASSAPKSCSAGRSRAGFYLHPRFGTKNAVVVFLISTHPAKASPFLQVSTATTRDAPSDLISIVSIAPLGAIPIIGYLSTNPTQQSAGEAPWFLKYFGAKRLVRWRNPPLPIITRSSRLSSIGGPWSALPFGRAAINTSVLFFILLPILVLRIAQLSVISNKGLSDIHGLVRSFTNLSFLRCTFWYTLSAWLIIQWYIWNTMPSSNLSLVTKLSPYEPYRLNERPLYLSSCALPLGVIQALIHIWIDRDYIKLQDEEKTFLQALSDAAVSSIQRIGTTVIASIASGPIFYWIFRRAVCRISHAIVGSFIRIHPDTQPESLSNKVDLLLRSVWLSAFIIIAWEATNISFTLEFSKGPIREGKAISDTSPDPNGSLIFGLKLKKKPLSRRMAFKELAFIATENKPRRESIFADLSKPASAWKQIMTECCEVIGVIITNLAPPPEPSPSAMVAKSPSPIKDIKDFTPQKPLEENILRTPAKNHVVDKWQATPQNMPSSPINIDAIKTHIVKKEAIESKIYQLLTPVLDSKYGDSFRVTIQKKTTTLLPHASMQVDAITILVDFVCASLKEDIYGMIQKDLPGLLEDFVKIAAALEGYMSNPPLSWTDIHAKAVLERRTPSTNAELFPEAISLLTAVNSGLQKIGDAFDPYLDKLSLSNGVRRKVRSVREAAKAQST</sequence>
<dbReference type="InterPro" id="IPR019049">
    <property type="entry name" value="Nucleoporin_prot_Ndc1/Nup"/>
</dbReference>
<evidence type="ECO:0000256" key="13">
    <source>
        <dbReference type="SAM" id="Phobius"/>
    </source>
</evidence>
<keyword evidence="16" id="KW-1185">Reference proteome</keyword>
<dbReference type="GO" id="GO:0070631">
    <property type="term" value="P:spindle pole body localization"/>
    <property type="evidence" value="ECO:0007669"/>
    <property type="project" value="TreeGrafter"/>
</dbReference>
<keyword evidence="8 13" id="KW-1133">Transmembrane helix</keyword>
<dbReference type="GO" id="GO:0070762">
    <property type="term" value="C:nuclear pore transmembrane ring"/>
    <property type="evidence" value="ECO:0007669"/>
    <property type="project" value="TreeGrafter"/>
</dbReference>
<evidence type="ECO:0000256" key="4">
    <source>
        <dbReference type="ARBA" id="ARBA00022448"/>
    </source>
</evidence>
<organism evidence="15 16">
    <name type="scientific">Drechslerella dactyloides</name>
    <name type="common">Nematode-trapping fungus</name>
    <name type="synonym">Arthrobotrys dactyloides</name>
    <dbReference type="NCBI Taxonomy" id="74499"/>
    <lineage>
        <taxon>Eukaryota</taxon>
        <taxon>Fungi</taxon>
        <taxon>Dikarya</taxon>
        <taxon>Ascomycota</taxon>
        <taxon>Pezizomycotina</taxon>
        <taxon>Orbiliomycetes</taxon>
        <taxon>Orbiliales</taxon>
        <taxon>Orbiliaceae</taxon>
        <taxon>Drechslerella</taxon>
    </lineage>
</organism>
<comment type="subcellular location">
    <subcellularLocation>
        <location evidence="1">Nucleus membrane</location>
        <topology evidence="1">Multi-pass membrane protein</topology>
    </subcellularLocation>
    <subcellularLocation>
        <location evidence="2">Nucleus</location>
        <location evidence="2">Nuclear pore complex</location>
    </subcellularLocation>
</comment>
<dbReference type="GO" id="GO:0015031">
    <property type="term" value="P:protein transport"/>
    <property type="evidence" value="ECO:0007669"/>
    <property type="project" value="UniProtKB-KW"/>
</dbReference>
<dbReference type="AlphaFoldDB" id="A0AAD6NMN7"/>
<dbReference type="Proteomes" id="UP001221413">
    <property type="component" value="Unassembled WGS sequence"/>
</dbReference>
<evidence type="ECO:0000256" key="3">
    <source>
        <dbReference type="ARBA" id="ARBA00005760"/>
    </source>
</evidence>
<feature type="domain" description="RRN6 helical bundle" evidence="14">
    <location>
        <begin position="254"/>
        <end position="309"/>
    </location>
</feature>
<keyword evidence="4" id="KW-0813">Transport</keyword>
<dbReference type="PANTHER" id="PTHR13269:SF6">
    <property type="entry name" value="NUCLEOPORIN NDC1"/>
    <property type="match status" value="1"/>
</dbReference>
<dbReference type="GO" id="GO:0006999">
    <property type="term" value="P:nuclear pore organization"/>
    <property type="evidence" value="ECO:0007669"/>
    <property type="project" value="TreeGrafter"/>
</dbReference>
<dbReference type="PANTHER" id="PTHR13269">
    <property type="entry name" value="NUCLEOPORIN NDC1"/>
    <property type="match status" value="1"/>
</dbReference>
<keyword evidence="7" id="KW-0653">Protein transport</keyword>
<protein>
    <recommendedName>
        <fullName evidence="14">RRN6 helical bundle domain-containing protein</fullName>
    </recommendedName>
</protein>
<evidence type="ECO:0000256" key="1">
    <source>
        <dbReference type="ARBA" id="ARBA00004232"/>
    </source>
</evidence>
<feature type="transmembrane region" description="Helical" evidence="13">
    <location>
        <begin position="747"/>
        <end position="765"/>
    </location>
</feature>
<comment type="similarity">
    <text evidence="3">Belongs to the NDC1 family.</text>
</comment>
<dbReference type="Pfam" id="PF20640">
    <property type="entry name" value="Rrn6_HB"/>
    <property type="match status" value="1"/>
</dbReference>
<keyword evidence="11 13" id="KW-0472">Membrane</keyword>
<evidence type="ECO:0000313" key="16">
    <source>
        <dbReference type="Proteomes" id="UP001221413"/>
    </source>
</evidence>
<dbReference type="EMBL" id="JAQGDS010000001">
    <property type="protein sequence ID" value="KAJ6264309.1"/>
    <property type="molecule type" value="Genomic_DNA"/>
</dbReference>
<keyword evidence="6" id="KW-0509">mRNA transport</keyword>
<name>A0AAD6NMN7_DREDA</name>
<comment type="caution">
    <text evidence="15">The sequence shown here is derived from an EMBL/GenBank/DDBJ whole genome shotgun (WGS) entry which is preliminary data.</text>
</comment>
<evidence type="ECO:0000256" key="5">
    <source>
        <dbReference type="ARBA" id="ARBA00022692"/>
    </source>
</evidence>
<proteinExistence type="inferred from homology"/>
<accession>A0AAD6NMN7</accession>
<keyword evidence="12" id="KW-0539">Nucleus</keyword>
<evidence type="ECO:0000256" key="8">
    <source>
        <dbReference type="ARBA" id="ARBA00022989"/>
    </source>
</evidence>
<keyword evidence="5 13" id="KW-0812">Transmembrane</keyword>
<evidence type="ECO:0000259" key="14">
    <source>
        <dbReference type="Pfam" id="PF20640"/>
    </source>
</evidence>
<dbReference type="GO" id="GO:0106166">
    <property type="term" value="F:spindle pole body-nuclear membrane anchor activity"/>
    <property type="evidence" value="ECO:0007669"/>
    <property type="project" value="TreeGrafter"/>
</dbReference>
<evidence type="ECO:0000313" key="15">
    <source>
        <dbReference type="EMBL" id="KAJ6264309.1"/>
    </source>
</evidence>
<dbReference type="GO" id="GO:0005816">
    <property type="term" value="C:spindle pole body"/>
    <property type="evidence" value="ECO:0007669"/>
    <property type="project" value="TreeGrafter"/>
</dbReference>
<dbReference type="GO" id="GO:0051028">
    <property type="term" value="P:mRNA transport"/>
    <property type="evidence" value="ECO:0007669"/>
    <property type="project" value="UniProtKB-KW"/>
</dbReference>
<evidence type="ECO:0000256" key="6">
    <source>
        <dbReference type="ARBA" id="ARBA00022816"/>
    </source>
</evidence>
<dbReference type="InterPro" id="IPR048537">
    <property type="entry name" value="RRN6_HB"/>
</dbReference>
<evidence type="ECO:0000256" key="7">
    <source>
        <dbReference type="ARBA" id="ARBA00022927"/>
    </source>
</evidence>
<keyword evidence="10" id="KW-0906">Nuclear pore complex</keyword>
<evidence type="ECO:0000256" key="9">
    <source>
        <dbReference type="ARBA" id="ARBA00023010"/>
    </source>
</evidence>
<dbReference type="Pfam" id="PF09531">
    <property type="entry name" value="Ndc1_Nup"/>
    <property type="match status" value="1"/>
</dbReference>
<feature type="transmembrane region" description="Helical" evidence="13">
    <location>
        <begin position="600"/>
        <end position="620"/>
    </location>
</feature>
<keyword evidence="9" id="KW-0811">Translocation</keyword>
<reference evidence="15" key="1">
    <citation type="submission" date="2023-01" db="EMBL/GenBank/DDBJ databases">
        <title>The chitinases involved in constricting ring structure development in the nematode-trapping fungus Drechslerella dactyloides.</title>
        <authorList>
            <person name="Wang R."/>
            <person name="Zhang L."/>
            <person name="Tang P."/>
            <person name="Li S."/>
            <person name="Liang L."/>
        </authorList>
    </citation>
    <scope>NUCLEOTIDE SEQUENCE</scope>
    <source>
        <strain evidence="15">YMF1.00031</strain>
    </source>
</reference>
<evidence type="ECO:0000256" key="12">
    <source>
        <dbReference type="ARBA" id="ARBA00023242"/>
    </source>
</evidence>
<feature type="transmembrane region" description="Helical" evidence="13">
    <location>
        <begin position="561"/>
        <end position="580"/>
    </location>
</feature>
<gene>
    <name evidence="15" type="ORF">Dda_0454</name>
</gene>
<dbReference type="GO" id="GO:0031965">
    <property type="term" value="C:nuclear membrane"/>
    <property type="evidence" value="ECO:0007669"/>
    <property type="project" value="UniProtKB-SubCell"/>
</dbReference>
<evidence type="ECO:0000256" key="10">
    <source>
        <dbReference type="ARBA" id="ARBA00023132"/>
    </source>
</evidence>
<evidence type="ECO:0000256" key="11">
    <source>
        <dbReference type="ARBA" id="ARBA00023136"/>
    </source>
</evidence>